<evidence type="ECO:0000256" key="1">
    <source>
        <dbReference type="ARBA" id="ARBA00000013"/>
    </source>
</evidence>
<dbReference type="Proteomes" id="UP000001883">
    <property type="component" value="Chromosome"/>
</dbReference>
<comment type="function">
    <text evidence="14 18">Bifunctional enzyme that catalyzes the epimerization of the S- and R-forms of NAD(P)HX and the dehydration of the S-form of NAD(P)HX at the expense of ADP, which is converted to AMP. This allows the repair of both epimers of NAD(P)HX, a damaged form of NAD(P)H that is a result of enzymatic or heat-dependent hydration.</text>
</comment>
<keyword evidence="8 17" id="KW-0521">NADP</keyword>
<comment type="catalytic activity">
    <reaction evidence="15 17 18">
        <text>(6S)-NADHX + ADP = AMP + phosphate + NADH + H(+)</text>
        <dbReference type="Rhea" id="RHEA:32223"/>
        <dbReference type="ChEBI" id="CHEBI:15378"/>
        <dbReference type="ChEBI" id="CHEBI:43474"/>
        <dbReference type="ChEBI" id="CHEBI:57945"/>
        <dbReference type="ChEBI" id="CHEBI:64074"/>
        <dbReference type="ChEBI" id="CHEBI:456215"/>
        <dbReference type="ChEBI" id="CHEBI:456216"/>
        <dbReference type="EC" id="4.2.1.136"/>
    </reaction>
</comment>
<evidence type="ECO:0000256" key="11">
    <source>
        <dbReference type="ARBA" id="ARBA00023235"/>
    </source>
</evidence>
<keyword evidence="10 17" id="KW-0520">NAD</keyword>
<evidence type="ECO:0000259" key="20">
    <source>
        <dbReference type="PROSITE" id="PS51385"/>
    </source>
</evidence>
<keyword evidence="5 18" id="KW-0479">Metal-binding</keyword>
<dbReference type="GO" id="GO:0005524">
    <property type="term" value="F:ATP binding"/>
    <property type="evidence" value="ECO:0007669"/>
    <property type="project" value="UniProtKB-UniRule"/>
</dbReference>
<evidence type="ECO:0000256" key="10">
    <source>
        <dbReference type="ARBA" id="ARBA00023027"/>
    </source>
</evidence>
<dbReference type="InterPro" id="IPR029056">
    <property type="entry name" value="Ribokinase-like"/>
</dbReference>
<sequence length="542" mass="57315">MTPKARTVPPKETAMKLIYTASQVREAEKPYIEAADYDGYLMQRAADAVAAEAQDLLRGKDNAKILLLIGPGNNGADTIYAGARLSAKGHRVDAVIFDSSEKNLELIAREGGEGTRVLDPEHTHEQLAGYDLTIDGILGTGSSGAVRGSAGEYLGVLRAAQLDGKLGAVLAVDTPSGVDNNRGTVHEPSLRADRTVTFIGHKLPAGTSHSVHSGDIKLYDLGVPEALDAHKPALRVLDREDYRELIEIPDEHSHKYTRGVLGMLTGSLEYPGAALMSVRAALNTGVGMVRFGANSHELRQLMIAHNPETVYFSGAPALQRVTVWAGGSGSSYDSLDKNRYLLHSPEPAILDAGACDLAAEYMATGKHLGSHKILTPHAAELERFLRVVHELAPETWKKHLGEAIVPSRKDIDAEPFRWVRAASELSGATVMLKGGYTLIAAPNGATYSVAGGSPWLATAGSGDTLTGIYGALLAQTVAAFDARGEALENCTYASIGALAVYLHGEAARASATGSVKDALLGPAPATRVADMLPEVIARLIAE</sequence>
<comment type="cofactor">
    <cofactor evidence="18">
        <name>K(+)</name>
        <dbReference type="ChEBI" id="CHEBI:29103"/>
    </cofactor>
    <text evidence="18">Binds 1 potassium ion per subunit.</text>
</comment>
<comment type="catalytic activity">
    <reaction evidence="2 18">
        <text>(6R)-NADPHX = (6S)-NADPHX</text>
        <dbReference type="Rhea" id="RHEA:32227"/>
        <dbReference type="ChEBI" id="CHEBI:64076"/>
        <dbReference type="ChEBI" id="CHEBI:64077"/>
        <dbReference type="EC" id="5.1.99.6"/>
    </reaction>
</comment>
<comment type="cofactor">
    <cofactor evidence="17">
        <name>Mg(2+)</name>
        <dbReference type="ChEBI" id="CHEBI:18420"/>
    </cofactor>
</comment>
<evidence type="ECO:0000256" key="2">
    <source>
        <dbReference type="ARBA" id="ARBA00000909"/>
    </source>
</evidence>
<evidence type="ECO:0000256" key="7">
    <source>
        <dbReference type="ARBA" id="ARBA00022840"/>
    </source>
</evidence>
<dbReference type="GO" id="GO:0052855">
    <property type="term" value="F:ADP-dependent NAD(P)H-hydrate dehydratase activity"/>
    <property type="evidence" value="ECO:0007669"/>
    <property type="project" value="UniProtKB-UniRule"/>
</dbReference>
<dbReference type="Pfam" id="PF03853">
    <property type="entry name" value="YjeF_N"/>
    <property type="match status" value="1"/>
</dbReference>
<keyword evidence="21" id="KW-0418">Kinase</keyword>
<comment type="catalytic activity">
    <reaction evidence="16 17 18">
        <text>(6S)-NADPHX + ADP = AMP + phosphate + NADPH + H(+)</text>
        <dbReference type="Rhea" id="RHEA:32235"/>
        <dbReference type="ChEBI" id="CHEBI:15378"/>
        <dbReference type="ChEBI" id="CHEBI:43474"/>
        <dbReference type="ChEBI" id="CHEBI:57783"/>
        <dbReference type="ChEBI" id="CHEBI:64076"/>
        <dbReference type="ChEBI" id="CHEBI:456215"/>
        <dbReference type="ChEBI" id="CHEBI:456216"/>
        <dbReference type="EC" id="4.2.1.136"/>
    </reaction>
</comment>
<dbReference type="PANTHER" id="PTHR12592">
    <property type="entry name" value="ATP-DEPENDENT (S)-NAD(P)H-HYDRATE DEHYDRATASE FAMILY MEMBER"/>
    <property type="match status" value="1"/>
</dbReference>
<keyword evidence="22" id="KW-1185">Reference proteome</keyword>
<dbReference type="STRING" id="680646.RMDY18_05210"/>
<evidence type="ECO:0000256" key="9">
    <source>
        <dbReference type="ARBA" id="ARBA00022958"/>
    </source>
</evidence>
<dbReference type="HOGENOM" id="CLU_024853_4_0_11"/>
<dbReference type="InterPro" id="IPR036652">
    <property type="entry name" value="YjeF_N_dom_sf"/>
</dbReference>
<dbReference type="PROSITE" id="PS51383">
    <property type="entry name" value="YJEF_C_3"/>
    <property type="match status" value="1"/>
</dbReference>
<dbReference type="eggNOG" id="COG0062">
    <property type="taxonomic scope" value="Bacteria"/>
</dbReference>
<dbReference type="PIRSF" id="PIRSF017184">
    <property type="entry name" value="Nnr"/>
    <property type="match status" value="1"/>
</dbReference>
<dbReference type="EC" id="4.2.1.136" evidence="17"/>
<evidence type="ECO:0000313" key="21">
    <source>
        <dbReference type="EMBL" id="BAI64353.1"/>
    </source>
</evidence>
<dbReference type="GO" id="GO:0052856">
    <property type="term" value="F:NAD(P)HX epimerase activity"/>
    <property type="evidence" value="ECO:0007669"/>
    <property type="project" value="UniProtKB-EC"/>
</dbReference>
<dbReference type="PANTHER" id="PTHR12592:SF0">
    <property type="entry name" value="ATP-DEPENDENT (S)-NAD(P)H-HYDRATE DEHYDRATASE"/>
    <property type="match status" value="1"/>
</dbReference>
<comment type="subunit">
    <text evidence="17">Homotetramer.</text>
</comment>
<dbReference type="HAMAP" id="MF_01965">
    <property type="entry name" value="NADHX_dehydratase"/>
    <property type="match status" value="1"/>
</dbReference>
<comment type="similarity">
    <text evidence="3 18">In the N-terminal section; belongs to the NnrE/AIBP family.</text>
</comment>
<keyword evidence="11 18" id="KW-0413">Isomerase</keyword>
<evidence type="ECO:0000256" key="3">
    <source>
        <dbReference type="ARBA" id="ARBA00006001"/>
    </source>
</evidence>
<dbReference type="SUPFAM" id="SSF53613">
    <property type="entry name" value="Ribokinase-like"/>
    <property type="match status" value="1"/>
</dbReference>
<dbReference type="KEGG" id="rmu:RMDY18_05210"/>
<dbReference type="EMBL" id="AP011540">
    <property type="protein sequence ID" value="BAI64353.1"/>
    <property type="molecule type" value="Genomic_DNA"/>
</dbReference>
<dbReference type="CDD" id="cd01171">
    <property type="entry name" value="YXKO-related"/>
    <property type="match status" value="1"/>
</dbReference>
<gene>
    <name evidence="17" type="primary">nnrD</name>
    <name evidence="21" type="ordered locus">RMDY18_05210</name>
</gene>
<reference evidence="22" key="1">
    <citation type="submission" date="2009-07" db="EMBL/GenBank/DDBJ databases">
        <title>Complete genome sequence of Rothia mucilaginosa DJ.</title>
        <authorList>
            <person name="Yamane K."/>
            <person name="Nambu T."/>
            <person name="Mashimo C."/>
            <person name="Sugimori C."/>
            <person name="Yamanaka T."/>
            <person name="Leung K."/>
            <person name="Fukushima H."/>
        </authorList>
    </citation>
    <scope>NUCLEOTIDE SEQUENCE [LARGE SCALE GENOMIC DNA]</scope>
    <source>
        <strain evidence="22">DY-18</strain>
    </source>
</reference>
<comment type="similarity">
    <text evidence="17">Belongs to the NnrD/CARKD family.</text>
</comment>
<evidence type="ECO:0000256" key="13">
    <source>
        <dbReference type="ARBA" id="ARBA00023268"/>
    </source>
</evidence>
<evidence type="ECO:0000256" key="4">
    <source>
        <dbReference type="ARBA" id="ARBA00009524"/>
    </source>
</evidence>
<dbReference type="Gene3D" id="3.40.1190.20">
    <property type="match status" value="1"/>
</dbReference>
<keyword evidence="13" id="KW-0511">Multifunctional enzyme</keyword>
<evidence type="ECO:0000313" key="22">
    <source>
        <dbReference type="Proteomes" id="UP000001883"/>
    </source>
</evidence>
<feature type="domain" description="YjeF C-terminal" evidence="19">
    <location>
        <begin position="238"/>
        <end position="539"/>
    </location>
</feature>
<dbReference type="Pfam" id="PF01256">
    <property type="entry name" value="Carb_kinase"/>
    <property type="match status" value="1"/>
</dbReference>
<keyword evidence="9 18" id="KW-0630">Potassium</keyword>
<evidence type="ECO:0000259" key="19">
    <source>
        <dbReference type="PROSITE" id="PS51383"/>
    </source>
</evidence>
<feature type="domain" description="YjeF N-terminal" evidence="20">
    <location>
        <begin position="24"/>
        <end position="229"/>
    </location>
</feature>
<organism evidence="21 22">
    <name type="scientific">Rothia mucilaginosa (strain DY-18)</name>
    <name type="common">Stomatococcus mucilaginosus</name>
    <dbReference type="NCBI Taxonomy" id="680646"/>
    <lineage>
        <taxon>Bacteria</taxon>
        <taxon>Bacillati</taxon>
        <taxon>Actinomycetota</taxon>
        <taxon>Actinomycetes</taxon>
        <taxon>Micrococcales</taxon>
        <taxon>Micrococcaceae</taxon>
        <taxon>Rothia</taxon>
    </lineage>
</organism>
<dbReference type="GO" id="GO:0046872">
    <property type="term" value="F:metal ion binding"/>
    <property type="evidence" value="ECO:0007669"/>
    <property type="project" value="UniProtKB-UniRule"/>
</dbReference>
<evidence type="ECO:0000256" key="16">
    <source>
        <dbReference type="ARBA" id="ARBA00049209"/>
    </source>
</evidence>
<dbReference type="InterPro" id="IPR030677">
    <property type="entry name" value="Nnr"/>
</dbReference>
<protein>
    <recommendedName>
        <fullName evidence="17">ADP-dependent (S)-NAD(P)H-hydrate dehydratase</fullName>
        <ecNumber evidence="17">4.2.1.136</ecNumber>
    </recommendedName>
    <alternativeName>
        <fullName evidence="17">ADP-dependent NAD(P)HX dehydratase</fullName>
    </alternativeName>
</protein>
<dbReference type="SUPFAM" id="SSF64153">
    <property type="entry name" value="YjeF N-terminal domain-like"/>
    <property type="match status" value="1"/>
</dbReference>
<feature type="binding site" evidence="17">
    <location>
        <position position="463"/>
    </location>
    <ligand>
        <name>(6S)-NADPHX</name>
        <dbReference type="ChEBI" id="CHEBI:64076"/>
    </ligand>
</feature>
<dbReference type="InterPro" id="IPR000631">
    <property type="entry name" value="CARKD"/>
</dbReference>
<comment type="similarity">
    <text evidence="4 18">In the C-terminal section; belongs to the NnrD/CARKD family.</text>
</comment>
<dbReference type="Gene3D" id="3.40.50.10260">
    <property type="entry name" value="YjeF N-terminal domain"/>
    <property type="match status" value="1"/>
</dbReference>
<evidence type="ECO:0000256" key="18">
    <source>
        <dbReference type="PIRNR" id="PIRNR017184"/>
    </source>
</evidence>
<dbReference type="AlphaFoldDB" id="D2NRS7"/>
<dbReference type="GO" id="GO:0110051">
    <property type="term" value="P:metabolite repair"/>
    <property type="evidence" value="ECO:0007669"/>
    <property type="project" value="TreeGrafter"/>
</dbReference>
<evidence type="ECO:0000256" key="8">
    <source>
        <dbReference type="ARBA" id="ARBA00022857"/>
    </source>
</evidence>
<keyword evidence="12 17" id="KW-0456">Lyase</keyword>
<comment type="catalytic activity">
    <reaction evidence="1 18">
        <text>(6R)-NADHX = (6S)-NADHX</text>
        <dbReference type="Rhea" id="RHEA:32215"/>
        <dbReference type="ChEBI" id="CHEBI:64074"/>
        <dbReference type="ChEBI" id="CHEBI:64075"/>
        <dbReference type="EC" id="5.1.99.6"/>
    </reaction>
</comment>
<feature type="binding site" evidence="17">
    <location>
        <position position="377"/>
    </location>
    <ligand>
        <name>(6S)-NADPHX</name>
        <dbReference type="ChEBI" id="CHEBI:64076"/>
    </ligand>
</feature>
<feature type="binding site" evidence="17">
    <location>
        <position position="329"/>
    </location>
    <ligand>
        <name>(6S)-NADPHX</name>
        <dbReference type="ChEBI" id="CHEBI:64076"/>
    </ligand>
</feature>
<evidence type="ECO:0000256" key="6">
    <source>
        <dbReference type="ARBA" id="ARBA00022741"/>
    </source>
</evidence>
<dbReference type="GO" id="GO:0046496">
    <property type="term" value="P:nicotinamide nucleotide metabolic process"/>
    <property type="evidence" value="ECO:0007669"/>
    <property type="project" value="UniProtKB-UniRule"/>
</dbReference>
<dbReference type="eggNOG" id="COG0063">
    <property type="taxonomic scope" value="Bacteria"/>
</dbReference>
<keyword evidence="21" id="KW-0808">Transferase</keyword>
<keyword evidence="7 17" id="KW-0067">ATP-binding</keyword>
<feature type="binding site" evidence="17">
    <location>
        <position position="273"/>
    </location>
    <ligand>
        <name>(6S)-NADPHX</name>
        <dbReference type="ChEBI" id="CHEBI:64076"/>
    </ligand>
</feature>
<feature type="binding site" evidence="17">
    <location>
        <position position="462"/>
    </location>
    <ligand>
        <name>AMP</name>
        <dbReference type="ChEBI" id="CHEBI:456215"/>
    </ligand>
</feature>
<proteinExistence type="inferred from homology"/>
<dbReference type="GO" id="GO:0016301">
    <property type="term" value="F:kinase activity"/>
    <property type="evidence" value="ECO:0007669"/>
    <property type="project" value="UniProtKB-KW"/>
</dbReference>
<keyword evidence="6 17" id="KW-0547">Nucleotide-binding</keyword>
<reference evidence="21 22" key="2">
    <citation type="journal article" date="2010" name="J Osaka Dent Univ">
        <title>Isolation and identification of Rothia mucilaginosa from persistent apical periodontitis lesions.</title>
        <authorList>
            <person name="Yamane K."/>
            <person name="Yoshida M."/>
            <person name="Fujihira T."/>
            <person name="Baba T."/>
            <person name="Tsuji N."/>
            <person name="Hayashi H."/>
            <person name="Sugimori C."/>
            <person name="Yamanaka T."/>
            <person name="Mashimo C."/>
            <person name="Nambu T."/>
            <person name="Kawai H."/>
            <person name="Fukushima H."/>
        </authorList>
    </citation>
    <scope>NUCLEOTIDE SEQUENCE [LARGE SCALE GENOMIC DNA]</scope>
    <source>
        <strain evidence="21 22">DY-18</strain>
    </source>
</reference>
<evidence type="ECO:0000256" key="5">
    <source>
        <dbReference type="ARBA" id="ARBA00022723"/>
    </source>
</evidence>
<comment type="function">
    <text evidence="17">Catalyzes the dehydration of the S-form of NAD(P)HX at the expense of ADP, which is converted to AMP. Together with NAD(P)HX epimerase, which catalyzes the epimerization of the S- and R-forms, the enzyme allows the repair of both epimers of NAD(P)HX, a damaged form of NAD(P)H that is a result of enzymatic or heat-dependent hydration.</text>
</comment>
<evidence type="ECO:0000256" key="15">
    <source>
        <dbReference type="ARBA" id="ARBA00048238"/>
    </source>
</evidence>
<dbReference type="InterPro" id="IPR004443">
    <property type="entry name" value="YjeF_N_dom"/>
</dbReference>
<dbReference type="PROSITE" id="PS51385">
    <property type="entry name" value="YJEF_N"/>
    <property type="match status" value="1"/>
</dbReference>
<evidence type="ECO:0000256" key="17">
    <source>
        <dbReference type="HAMAP-Rule" id="MF_01965"/>
    </source>
</evidence>
<evidence type="ECO:0000256" key="14">
    <source>
        <dbReference type="ARBA" id="ARBA00025153"/>
    </source>
</evidence>
<accession>D2NRS7</accession>
<reference evidence="21 22" key="3">
    <citation type="journal article" date="2010" name="Sequencing">
        <title>Complete Genome Sequence of Rothia mucilaginosa DY-18: A Clinical Isolate with Dense Meshwork-Like Structures from a Persistent Apical Periodontitis Lesion.</title>
        <authorList>
            <person name="Yamane K."/>
            <person name="Nambu T."/>
            <person name="Yamanaka T."/>
            <person name="Mashimo C."/>
            <person name="Sugimori C."/>
            <person name="Leung K.-P."/>
            <person name="Fukushima H."/>
        </authorList>
    </citation>
    <scope>NUCLEOTIDE SEQUENCE [LARGE SCALE GENOMIC DNA]</scope>
    <source>
        <strain evidence="21 22">DY-18</strain>
    </source>
</reference>
<feature type="binding site" evidence="17">
    <location>
        <begin position="433"/>
        <end position="437"/>
    </location>
    <ligand>
        <name>AMP</name>
        <dbReference type="ChEBI" id="CHEBI:456215"/>
    </ligand>
</feature>
<name>D2NRS7_ROTMD</name>
<evidence type="ECO:0000256" key="12">
    <source>
        <dbReference type="ARBA" id="ARBA00023239"/>
    </source>
</evidence>